<evidence type="ECO:0000313" key="2">
    <source>
        <dbReference type="Proteomes" id="UP001597295"/>
    </source>
</evidence>
<dbReference type="RefSeq" id="WP_379877797.1">
    <property type="nucleotide sequence ID" value="NZ_JBHUIP010000014.1"/>
</dbReference>
<reference evidence="2" key="1">
    <citation type="journal article" date="2019" name="Int. J. Syst. Evol. Microbiol.">
        <title>The Global Catalogue of Microorganisms (GCM) 10K type strain sequencing project: providing services to taxonomists for standard genome sequencing and annotation.</title>
        <authorList>
            <consortium name="The Broad Institute Genomics Platform"/>
            <consortium name="The Broad Institute Genome Sequencing Center for Infectious Disease"/>
            <person name="Wu L."/>
            <person name="Ma J."/>
        </authorList>
    </citation>
    <scope>NUCLEOTIDE SEQUENCE [LARGE SCALE GENOMIC DNA]</scope>
    <source>
        <strain evidence="2">CGMCC 1.19062</strain>
    </source>
</reference>
<organism evidence="1 2">
    <name type="scientific">Lacibacterium aquatile</name>
    <dbReference type="NCBI Taxonomy" id="1168082"/>
    <lineage>
        <taxon>Bacteria</taxon>
        <taxon>Pseudomonadati</taxon>
        <taxon>Pseudomonadota</taxon>
        <taxon>Alphaproteobacteria</taxon>
        <taxon>Rhodospirillales</taxon>
        <taxon>Rhodospirillaceae</taxon>
    </lineage>
</organism>
<name>A0ABW5DU73_9PROT</name>
<keyword evidence="2" id="KW-1185">Reference proteome</keyword>
<gene>
    <name evidence="1" type="ORF">ACFSM5_17410</name>
</gene>
<sequence length="138" mass="15342">MPDFISFEVGFRLYAIASSIFFAARLAIRRSIAASNLSRPEVHVRTNAIIAGFNAPRPDSLDTMTLAFSTTRLPILSIAMNIVSARLKIPCRHKLRIIFRHNRRFGSGSSLRGGSFRSCCFFLFFDSSGLLGGFGNYD</sequence>
<comment type="caution">
    <text evidence="1">The sequence shown here is derived from an EMBL/GenBank/DDBJ whole genome shotgun (WGS) entry which is preliminary data.</text>
</comment>
<accession>A0ABW5DU73</accession>
<dbReference type="EMBL" id="JBHUIP010000014">
    <property type="protein sequence ID" value="MFD2264687.1"/>
    <property type="molecule type" value="Genomic_DNA"/>
</dbReference>
<proteinExistence type="predicted"/>
<protein>
    <submittedName>
        <fullName evidence="1">Uncharacterized protein</fullName>
    </submittedName>
</protein>
<evidence type="ECO:0000313" key="1">
    <source>
        <dbReference type="EMBL" id="MFD2264687.1"/>
    </source>
</evidence>
<dbReference type="Proteomes" id="UP001597295">
    <property type="component" value="Unassembled WGS sequence"/>
</dbReference>